<evidence type="ECO:0000256" key="4">
    <source>
        <dbReference type="ARBA" id="ARBA00012557"/>
    </source>
</evidence>
<dbReference type="InterPro" id="IPR003378">
    <property type="entry name" value="Fringe-like_glycosylTrfase"/>
</dbReference>
<dbReference type="GO" id="GO:0016020">
    <property type="term" value="C:membrane"/>
    <property type="evidence" value="ECO:0007669"/>
    <property type="project" value="UniProtKB-SubCell"/>
</dbReference>
<dbReference type="EMBL" id="CP120629">
    <property type="protein sequence ID" value="WEW59441.1"/>
    <property type="molecule type" value="Genomic_DNA"/>
</dbReference>
<name>A0AAF0IK83_9EURO</name>
<evidence type="ECO:0000256" key="1">
    <source>
        <dbReference type="ARBA" id="ARBA00004606"/>
    </source>
</evidence>
<dbReference type="Gene3D" id="3.50.4.10">
    <property type="entry name" value="Hepatocyte Growth Factor"/>
    <property type="match status" value="1"/>
</dbReference>
<evidence type="ECO:0000256" key="3">
    <source>
        <dbReference type="ARBA" id="ARBA00006462"/>
    </source>
</evidence>
<evidence type="ECO:0000256" key="8">
    <source>
        <dbReference type="ARBA" id="ARBA00022741"/>
    </source>
</evidence>
<proteinExistence type="inferred from homology"/>
<keyword evidence="7" id="KW-0812">Transmembrane</keyword>
<dbReference type="InterPro" id="IPR026050">
    <property type="entry name" value="C1GALT1/C1GALT1_chp1"/>
</dbReference>
<dbReference type="GO" id="GO:0016263">
    <property type="term" value="F:glycoprotein-N-acetylgalactosamine 3-beta-galactosyltransferase activity"/>
    <property type="evidence" value="ECO:0007669"/>
    <property type="project" value="UniProtKB-EC"/>
</dbReference>
<evidence type="ECO:0000256" key="11">
    <source>
        <dbReference type="ARBA" id="ARBA00023136"/>
    </source>
</evidence>
<gene>
    <name evidence="13" type="ORF">PRK78_004915</name>
</gene>
<dbReference type="Proteomes" id="UP001219355">
    <property type="component" value="Chromosome 3"/>
</dbReference>
<protein>
    <recommendedName>
        <fullName evidence="4">N-acetylgalactosaminide beta-1,3-galactosyltransferase</fullName>
        <ecNumber evidence="4">2.4.1.122</ecNumber>
    </recommendedName>
</protein>
<evidence type="ECO:0000256" key="10">
    <source>
        <dbReference type="ARBA" id="ARBA00022989"/>
    </source>
</evidence>
<reference evidence="13" key="1">
    <citation type="submission" date="2023-03" db="EMBL/GenBank/DDBJ databases">
        <title>Emydomyces testavorans Genome Sequence.</title>
        <authorList>
            <person name="Hoyer L."/>
        </authorList>
    </citation>
    <scope>NUCLEOTIDE SEQUENCE</scope>
    <source>
        <strain evidence="13">16-2883</strain>
    </source>
</reference>
<keyword evidence="10" id="KW-1133">Transmembrane helix</keyword>
<evidence type="ECO:0000256" key="5">
    <source>
        <dbReference type="ARBA" id="ARBA00022676"/>
    </source>
</evidence>
<comment type="pathway">
    <text evidence="2">Protein modification; protein glycosylation.</text>
</comment>
<keyword evidence="9" id="KW-0735">Signal-anchor</keyword>
<accession>A0AAF0IK83</accession>
<evidence type="ECO:0000256" key="6">
    <source>
        <dbReference type="ARBA" id="ARBA00022679"/>
    </source>
</evidence>
<evidence type="ECO:0000256" key="7">
    <source>
        <dbReference type="ARBA" id="ARBA00022692"/>
    </source>
</evidence>
<dbReference type="PANTHER" id="PTHR23033:SF47">
    <property type="entry name" value="APPLE DOMAIN-CONTAINING PROTEIN-RELATED"/>
    <property type="match status" value="1"/>
</dbReference>
<keyword evidence="8" id="KW-0547">Nucleotide-binding</keyword>
<evidence type="ECO:0000313" key="14">
    <source>
        <dbReference type="Proteomes" id="UP001219355"/>
    </source>
</evidence>
<dbReference type="EC" id="2.4.1.122" evidence="4"/>
<feature type="domain" description="Fringe-like glycosyltransferase" evidence="12">
    <location>
        <begin position="120"/>
        <end position="226"/>
    </location>
</feature>
<evidence type="ECO:0000256" key="2">
    <source>
        <dbReference type="ARBA" id="ARBA00004922"/>
    </source>
</evidence>
<organism evidence="13 14">
    <name type="scientific">Emydomyces testavorans</name>
    <dbReference type="NCBI Taxonomy" id="2070801"/>
    <lineage>
        <taxon>Eukaryota</taxon>
        <taxon>Fungi</taxon>
        <taxon>Dikarya</taxon>
        <taxon>Ascomycota</taxon>
        <taxon>Pezizomycotina</taxon>
        <taxon>Eurotiomycetes</taxon>
        <taxon>Eurotiomycetidae</taxon>
        <taxon>Onygenales</taxon>
        <taxon>Nannizziopsiaceae</taxon>
        <taxon>Emydomyces</taxon>
    </lineage>
</organism>
<evidence type="ECO:0000259" key="12">
    <source>
        <dbReference type="Pfam" id="PF02434"/>
    </source>
</evidence>
<evidence type="ECO:0000313" key="13">
    <source>
        <dbReference type="EMBL" id="WEW59441.1"/>
    </source>
</evidence>
<keyword evidence="14" id="KW-1185">Reference proteome</keyword>
<keyword evidence="5" id="KW-0328">Glycosyltransferase</keyword>
<dbReference type="GO" id="GO:0000166">
    <property type="term" value="F:nucleotide binding"/>
    <property type="evidence" value="ECO:0007669"/>
    <property type="project" value="UniProtKB-KW"/>
</dbReference>
<keyword evidence="6" id="KW-0808">Transferase</keyword>
<dbReference type="Pfam" id="PF02434">
    <property type="entry name" value="Fringe"/>
    <property type="match status" value="1"/>
</dbReference>
<comment type="similarity">
    <text evidence="3">Belongs to the glycosyltransferase 31 family. Beta3-Gal-T subfamily.</text>
</comment>
<sequence>MDDILVILKTGVTEALEKVPIHFETTLQCVPHYAVFSDCEEEIAGVRTYDVLRNVSESIKKTNSDFELYNRIRKSGRDGLRPSDLMLDDVSGPAGKPNNPGWKLDKWKFLPMMDEALEVRPNAKWYVFMEADTYIIWPNLLAWLAKLDATKPYYLGTQMMMGETIFAYGGSGFVISNPAMKSFSKYRASRLAELDEYTANQWAGDAVLGQILLEAGIPLTHSWPMLQTARIWNLDHFELGFEHKLWCFPAVSYHHMTPGDVEIMWQFDQQWFRSKSNSLLLHRDVFTQFIQPGLSAPRDNWDNGSKDEQNVPSGEDCEARCADDSECLQYSYRSDKCFTSKAATRGVATPSSRSGWMTDRIKEAAQGLGSCDKPEWIH</sequence>
<dbReference type="Gene3D" id="3.90.550.50">
    <property type="match status" value="1"/>
</dbReference>
<dbReference type="PANTHER" id="PTHR23033">
    <property type="entry name" value="BETA1,3-GALACTOSYLTRANSFERASE"/>
    <property type="match status" value="1"/>
</dbReference>
<comment type="subcellular location">
    <subcellularLocation>
        <location evidence="1">Membrane</location>
        <topology evidence="1">Single-pass type II membrane protein</topology>
    </subcellularLocation>
</comment>
<evidence type="ECO:0000256" key="9">
    <source>
        <dbReference type="ARBA" id="ARBA00022968"/>
    </source>
</evidence>
<keyword evidence="11" id="KW-0472">Membrane</keyword>
<dbReference type="AlphaFoldDB" id="A0AAF0IK83"/>